<dbReference type="AlphaFoldDB" id="A0A1J1IAM0"/>
<reference evidence="1 2" key="1">
    <citation type="submission" date="2015-04" db="EMBL/GenBank/DDBJ databases">
        <authorList>
            <person name="Syromyatnikov M.Y."/>
            <person name="Popov V.N."/>
        </authorList>
    </citation>
    <scope>NUCLEOTIDE SEQUENCE [LARGE SCALE GENOMIC DNA]</scope>
</reference>
<dbReference type="EMBL" id="CVRI01000044">
    <property type="protein sequence ID" value="CRK96778.1"/>
    <property type="molecule type" value="Genomic_DNA"/>
</dbReference>
<keyword evidence="2" id="KW-1185">Reference proteome</keyword>
<organism evidence="1 2">
    <name type="scientific">Clunio marinus</name>
    <dbReference type="NCBI Taxonomy" id="568069"/>
    <lineage>
        <taxon>Eukaryota</taxon>
        <taxon>Metazoa</taxon>
        <taxon>Ecdysozoa</taxon>
        <taxon>Arthropoda</taxon>
        <taxon>Hexapoda</taxon>
        <taxon>Insecta</taxon>
        <taxon>Pterygota</taxon>
        <taxon>Neoptera</taxon>
        <taxon>Endopterygota</taxon>
        <taxon>Diptera</taxon>
        <taxon>Nematocera</taxon>
        <taxon>Chironomoidea</taxon>
        <taxon>Chironomidae</taxon>
        <taxon>Clunio</taxon>
    </lineage>
</organism>
<protein>
    <submittedName>
        <fullName evidence="1">CLUMA_CG010245, isoform A</fullName>
    </submittedName>
</protein>
<proteinExistence type="predicted"/>
<gene>
    <name evidence="1" type="ORF">CLUMA_CG010245</name>
</gene>
<name>A0A1J1IAM0_9DIPT</name>
<evidence type="ECO:0000313" key="1">
    <source>
        <dbReference type="EMBL" id="CRK96778.1"/>
    </source>
</evidence>
<dbReference type="Proteomes" id="UP000183832">
    <property type="component" value="Unassembled WGS sequence"/>
</dbReference>
<accession>A0A1J1IAM0</accession>
<sequence length="74" mass="8467">MAVTHTSPPTHVKNIMLVSSLTLPKSLETIKSFEASLNQTQQISTLQNHHKPIIIKNQHKINEFNKSFFTKKLK</sequence>
<evidence type="ECO:0000313" key="2">
    <source>
        <dbReference type="Proteomes" id="UP000183832"/>
    </source>
</evidence>